<evidence type="ECO:0000256" key="4">
    <source>
        <dbReference type="ARBA" id="ARBA00022753"/>
    </source>
</evidence>
<reference evidence="7" key="2">
    <citation type="journal article" date="2015" name="J. Proteomics">
        <title>Sexual differences in the sialomes of the zebra tick, Rhipicephalus pulchellus.</title>
        <authorList>
            <person name="Tan A.W."/>
            <person name="Francischetti I.M."/>
            <person name="Slovak M."/>
            <person name="Kini R.M."/>
            <person name="Ribeiro J.M."/>
        </authorList>
    </citation>
    <scope>NUCLEOTIDE SEQUENCE</scope>
    <source>
        <tissue evidence="7">Salivary gland</tissue>
    </source>
</reference>
<dbReference type="InterPro" id="IPR040057">
    <property type="entry name" value="Spe-39"/>
</dbReference>
<evidence type="ECO:0000259" key="6">
    <source>
        <dbReference type="Pfam" id="PF04840"/>
    </source>
</evidence>
<feature type="domain" description="Vps16 C-terminal" evidence="6">
    <location>
        <begin position="394"/>
        <end position="509"/>
    </location>
</feature>
<feature type="non-terminal residue" evidence="7">
    <location>
        <position position="1"/>
    </location>
</feature>
<dbReference type="EMBL" id="GACK01001199">
    <property type="protein sequence ID" value="JAA63835.1"/>
    <property type="molecule type" value="mRNA"/>
</dbReference>
<name>L7MIL6_RHIPC</name>
<dbReference type="AlphaFoldDB" id="L7MIL6"/>
<feature type="domain" description="Vps16 C-terminal" evidence="6">
    <location>
        <begin position="211"/>
        <end position="343"/>
    </location>
</feature>
<reference evidence="7" key="1">
    <citation type="submission" date="2012-11" db="EMBL/GenBank/DDBJ databases">
        <authorList>
            <person name="Lucero-Rivera Y.E."/>
            <person name="Tovar-Ramirez D."/>
        </authorList>
    </citation>
    <scope>NUCLEOTIDE SEQUENCE</scope>
    <source>
        <tissue evidence="7">Salivary gland</tissue>
    </source>
</reference>
<protein>
    <submittedName>
        <fullName evidence="7">Putative vps33b</fullName>
    </submittedName>
</protein>
<evidence type="ECO:0000256" key="3">
    <source>
        <dbReference type="ARBA" id="ARBA00004603"/>
    </source>
</evidence>
<dbReference type="PANTHER" id="PTHR13364">
    <property type="entry name" value="DEFECTIVE SPERMATOGENESIS PROTEIN 39"/>
    <property type="match status" value="1"/>
</dbReference>
<evidence type="ECO:0000313" key="7">
    <source>
        <dbReference type="EMBL" id="JAA63835.1"/>
    </source>
</evidence>
<dbReference type="GO" id="GO:0007034">
    <property type="term" value="P:vacuolar transport"/>
    <property type="evidence" value="ECO:0007669"/>
    <property type="project" value="TreeGrafter"/>
</dbReference>
<keyword evidence="4" id="KW-0967">Endosome</keyword>
<evidence type="ECO:0000256" key="5">
    <source>
        <dbReference type="ARBA" id="ARBA00023329"/>
    </source>
</evidence>
<keyword evidence="5" id="KW-0968">Cytoplasmic vesicle</keyword>
<dbReference type="InterPro" id="IPR038132">
    <property type="entry name" value="Vps16_C_sf"/>
</dbReference>
<dbReference type="Gene3D" id="1.10.150.780">
    <property type="entry name" value="Vps16, C-terminal region"/>
    <property type="match status" value="1"/>
</dbReference>
<dbReference type="GO" id="GO:0006886">
    <property type="term" value="P:intracellular protein transport"/>
    <property type="evidence" value="ECO:0007669"/>
    <property type="project" value="InterPro"/>
</dbReference>
<dbReference type="GO" id="GO:0005770">
    <property type="term" value="C:late endosome"/>
    <property type="evidence" value="ECO:0007669"/>
    <property type="project" value="UniProtKB-SubCell"/>
</dbReference>
<organism evidence="7">
    <name type="scientific">Rhipicephalus pulchellus</name>
    <name type="common">Yellow backed tick</name>
    <name type="synonym">Dermacentor pulchellus</name>
    <dbReference type="NCBI Taxonomy" id="72859"/>
    <lineage>
        <taxon>Eukaryota</taxon>
        <taxon>Metazoa</taxon>
        <taxon>Ecdysozoa</taxon>
        <taxon>Arthropoda</taxon>
        <taxon>Chelicerata</taxon>
        <taxon>Arachnida</taxon>
        <taxon>Acari</taxon>
        <taxon>Parasitiformes</taxon>
        <taxon>Ixodida</taxon>
        <taxon>Ixodoidea</taxon>
        <taxon>Ixodidae</taxon>
        <taxon>Rhipicephalinae</taxon>
        <taxon>Rhipicephalus</taxon>
        <taxon>Rhipicephalus</taxon>
    </lineage>
</organism>
<accession>L7MIL6</accession>
<dbReference type="PANTHER" id="PTHR13364:SF6">
    <property type="entry name" value="SPERMATOGENESIS-DEFECTIVE PROTEIN 39 HOMOLOG"/>
    <property type="match status" value="1"/>
</dbReference>
<evidence type="ECO:0000256" key="1">
    <source>
        <dbReference type="ARBA" id="ARBA00004412"/>
    </source>
</evidence>
<dbReference type="GO" id="GO:0005769">
    <property type="term" value="C:early endosome"/>
    <property type="evidence" value="ECO:0007669"/>
    <property type="project" value="UniProtKB-SubCell"/>
</dbReference>
<dbReference type="GO" id="GO:0099023">
    <property type="term" value="C:vesicle tethering complex"/>
    <property type="evidence" value="ECO:0007669"/>
    <property type="project" value="UniProtKB-ARBA"/>
</dbReference>
<evidence type="ECO:0000256" key="2">
    <source>
        <dbReference type="ARBA" id="ARBA00004541"/>
    </source>
</evidence>
<sequence>SRWNPAPAELNCQVSIATVSTSPRATMNSHRIGNTSAFWLEDTSSLKEAARLSAQVKQDADFGPDPFKQSTIDDCLEQVVQSKNKKELSADDDYYWNTSAHVAFNFDDVDDDGRRNVQFNKRAQSSANNVRKFSFDESNRVTAEACGVTLPSPGSSLRQAGLGDVQKHAERLRIGHDVPTKGLKSINTPEETVRNIVIGQPYFLGQHRSKEDKIALLNEAVRIQDGNAIIAVLLFLKQTLKQSLFNQELMQRPRAVSHYLSHLRAVQDNSQLMDVLGMLGRAEDAAMIKYKLAVETPEAATRLRNLQSCYKSHFQSDPSLETQAELVREELKLLEMQLTIEEQDSRAEMEGQNILMQEFPRKAPVVGTSLITTLYYCCLYHYNVSNTHIASPSQMKALFNLTEKQFVWTALTALAQIKHWKEIDNLFQGKSWLGKSKMRCCIGFDKAVEILAKAHAPPEVFERYLQMVDDSEKRLTLAKAHKCHNVVIETLVYLRDRQRLLRYKSEVQPQSTAFLEIERLLNGTAVKWKN</sequence>
<dbReference type="Pfam" id="PF04840">
    <property type="entry name" value="Vps16_C"/>
    <property type="match status" value="2"/>
</dbReference>
<proteinExistence type="evidence at transcript level"/>
<comment type="subcellular location">
    <subcellularLocation>
        <location evidence="2">Cytoplasmic vesicle</location>
    </subcellularLocation>
    <subcellularLocation>
        <location evidence="1">Early endosome</location>
    </subcellularLocation>
    <subcellularLocation>
        <location evidence="3">Late endosome</location>
    </subcellularLocation>
</comment>
<dbReference type="InterPro" id="IPR006925">
    <property type="entry name" value="Vps16_C"/>
</dbReference>